<keyword evidence="2" id="KW-0521">NADP</keyword>
<feature type="domain" description="NmrA-like" evidence="4">
    <location>
        <begin position="12"/>
        <end position="136"/>
    </location>
</feature>
<dbReference type="GO" id="GO:0005634">
    <property type="term" value="C:nucleus"/>
    <property type="evidence" value="ECO:0007669"/>
    <property type="project" value="TreeGrafter"/>
</dbReference>
<evidence type="ECO:0000256" key="2">
    <source>
        <dbReference type="ARBA" id="ARBA00022857"/>
    </source>
</evidence>
<protein>
    <recommendedName>
        <fullName evidence="3">NmrA-like family domain-containing protein 1</fullName>
    </recommendedName>
</protein>
<comment type="caution">
    <text evidence="5">The sequence shown here is derived from an EMBL/GenBank/DDBJ whole genome shotgun (WGS) entry which is preliminary data.</text>
</comment>
<dbReference type="Pfam" id="PF05368">
    <property type="entry name" value="NmrA"/>
    <property type="match status" value="1"/>
</dbReference>
<evidence type="ECO:0000313" key="6">
    <source>
        <dbReference type="Proteomes" id="UP001165289"/>
    </source>
</evidence>
<dbReference type="InterPro" id="IPR008030">
    <property type="entry name" value="NmrA-like"/>
</dbReference>
<evidence type="ECO:0000256" key="1">
    <source>
        <dbReference type="ARBA" id="ARBA00006328"/>
    </source>
</evidence>
<reference evidence="5 6" key="1">
    <citation type="journal article" date="2023" name="BMC Biol.">
        <title>The compact genome of the sponge Oopsacas minuta (Hexactinellida) is lacking key metazoan core genes.</title>
        <authorList>
            <person name="Santini S."/>
            <person name="Schenkelaars Q."/>
            <person name="Jourda C."/>
            <person name="Duchesne M."/>
            <person name="Belahbib H."/>
            <person name="Rocher C."/>
            <person name="Selva M."/>
            <person name="Riesgo A."/>
            <person name="Vervoort M."/>
            <person name="Leys S.P."/>
            <person name="Kodjabachian L."/>
            <person name="Le Bivic A."/>
            <person name="Borchiellini C."/>
            <person name="Claverie J.M."/>
            <person name="Renard E."/>
        </authorList>
    </citation>
    <scope>NUCLEOTIDE SEQUENCE [LARGE SCALE GENOMIC DNA]</scope>
    <source>
        <strain evidence="5">SPO-2</strain>
    </source>
</reference>
<evidence type="ECO:0000313" key="5">
    <source>
        <dbReference type="EMBL" id="KAI6648815.1"/>
    </source>
</evidence>
<organism evidence="5 6">
    <name type="scientific">Oopsacas minuta</name>
    <dbReference type="NCBI Taxonomy" id="111878"/>
    <lineage>
        <taxon>Eukaryota</taxon>
        <taxon>Metazoa</taxon>
        <taxon>Porifera</taxon>
        <taxon>Hexactinellida</taxon>
        <taxon>Hexasterophora</taxon>
        <taxon>Lyssacinosida</taxon>
        <taxon>Leucopsacidae</taxon>
        <taxon>Oopsacas</taxon>
    </lineage>
</organism>
<dbReference type="SUPFAM" id="SSF51735">
    <property type="entry name" value="NAD(P)-binding Rossmann-fold domains"/>
    <property type="match status" value="1"/>
</dbReference>
<proteinExistence type="inferred from homology"/>
<accession>A0AAV7JKE2</accession>
<gene>
    <name evidence="5" type="ORF">LOD99_7077</name>
</gene>
<evidence type="ECO:0000256" key="3">
    <source>
        <dbReference type="ARBA" id="ARBA00040296"/>
    </source>
</evidence>
<dbReference type="EMBL" id="JAKMXF010000325">
    <property type="protein sequence ID" value="KAI6648815.1"/>
    <property type="molecule type" value="Genomic_DNA"/>
</dbReference>
<dbReference type="InterPro" id="IPR051164">
    <property type="entry name" value="NmrA-like_oxidored"/>
</dbReference>
<keyword evidence="6" id="KW-1185">Reference proteome</keyword>
<evidence type="ECO:0000259" key="4">
    <source>
        <dbReference type="Pfam" id="PF05368"/>
    </source>
</evidence>
<name>A0AAV7JKE2_9METZ</name>
<dbReference type="PANTHER" id="PTHR42748:SF7">
    <property type="entry name" value="NMRA LIKE REDOX SENSOR 1-RELATED"/>
    <property type="match status" value="1"/>
</dbReference>
<comment type="similarity">
    <text evidence="1">Belongs to the NmrA-type oxidoreductase family.</text>
</comment>
<dbReference type="AlphaFoldDB" id="A0AAV7JKE2"/>
<sequence length="139" mass="15209">MATESSAGLPIIAVCGATGNQGGSVVKALLATKKYRVRALTRKPDGEKTKSLRDIGCEVIKIDFDQSIEEMKSSFVGCQGAFLVTNFTEHLNIEKEIAQGLALAKVTKETVGMKHVIWSTLEDTQAFKEFSAKYNVEFF</sequence>
<dbReference type="Gene3D" id="3.40.50.720">
    <property type="entry name" value="NAD(P)-binding Rossmann-like Domain"/>
    <property type="match status" value="1"/>
</dbReference>
<dbReference type="InterPro" id="IPR036291">
    <property type="entry name" value="NAD(P)-bd_dom_sf"/>
</dbReference>
<dbReference type="PANTHER" id="PTHR42748">
    <property type="entry name" value="NITROGEN METABOLITE REPRESSION PROTEIN NMRA FAMILY MEMBER"/>
    <property type="match status" value="1"/>
</dbReference>
<dbReference type="Proteomes" id="UP001165289">
    <property type="component" value="Unassembled WGS sequence"/>
</dbReference>